<dbReference type="GO" id="GO:0005885">
    <property type="term" value="C:Arp2/3 protein complex"/>
    <property type="evidence" value="ECO:0007669"/>
    <property type="project" value="InterPro"/>
</dbReference>
<sequence length="342" mass="39575">MLHLQPQNLLIQKTLNEAIEALRKGSPLTMDRIVSDFDYTTYHISNTAEDKSILLLSVKTKAWVSVSECQLDGSLTLLKFLADHYSSLGGVTIPSEVEPGYDYTLHITLAELVQESILQLSVLKTIILSFPFELAISKFIELSQQQPAPVEAEITGGEVAANGDNTLFTIKYRDEENIFIKPSNDRVTIIFETIFQDETDKIFGKVFLQEFVDARKRNRQIQSAPQVLYSHEPPLELKRLYQPPKVAEQSRRFITFVLFPRHFQTKELQFHSICQLTLFRNYFHYHIKCSKAYMHSRMRFRVDSFIKVLNRAKVDEDDENDELSAEGRQQARRTFTGRKIVY</sequence>
<protein>
    <recommendedName>
        <fullName evidence="6">Arp2/3 complex 34 kDa subunit</fullName>
    </recommendedName>
</protein>
<keyword evidence="8" id="KW-1185">Reference proteome</keyword>
<evidence type="ECO:0000256" key="4">
    <source>
        <dbReference type="ARBA" id="ARBA00023203"/>
    </source>
</evidence>
<keyword evidence="4 6" id="KW-0009">Actin-binding</keyword>
<dbReference type="InterPro" id="IPR034666">
    <property type="entry name" value="ARPC2/4"/>
</dbReference>
<evidence type="ECO:0000313" key="7">
    <source>
        <dbReference type="EMBL" id="QID82160.1"/>
    </source>
</evidence>
<organism evidence="7 8">
    <name type="scientific">Saccharomyces pastorianus</name>
    <name type="common">Lager yeast</name>
    <name type="synonym">Saccharomyces cerevisiae x Saccharomyces eubayanus</name>
    <dbReference type="NCBI Taxonomy" id="27292"/>
    <lineage>
        <taxon>Eukaryota</taxon>
        <taxon>Fungi</taxon>
        <taxon>Dikarya</taxon>
        <taxon>Ascomycota</taxon>
        <taxon>Saccharomycotina</taxon>
        <taxon>Saccharomycetes</taxon>
        <taxon>Saccharomycetales</taxon>
        <taxon>Saccharomycetaceae</taxon>
        <taxon>Saccharomyces</taxon>
    </lineage>
</organism>
<comment type="subunit">
    <text evidence="6">Component of the Arp2/3 complex.</text>
</comment>
<dbReference type="InterPro" id="IPR007188">
    <property type="entry name" value="ARPC2"/>
</dbReference>
<dbReference type="EMBL" id="CP048995">
    <property type="protein sequence ID" value="QID82160.1"/>
    <property type="molecule type" value="Genomic_DNA"/>
</dbReference>
<evidence type="ECO:0000313" key="8">
    <source>
        <dbReference type="Proteomes" id="UP000501346"/>
    </source>
</evidence>
<dbReference type="GO" id="GO:0006897">
    <property type="term" value="P:endocytosis"/>
    <property type="evidence" value="ECO:0007669"/>
    <property type="project" value="UniProtKB-ARBA"/>
</dbReference>
<evidence type="ECO:0000256" key="1">
    <source>
        <dbReference type="ARBA" id="ARBA00004245"/>
    </source>
</evidence>
<name>A0A6C1DZR9_SACPS</name>
<evidence type="ECO:0000256" key="3">
    <source>
        <dbReference type="ARBA" id="ARBA00022490"/>
    </source>
</evidence>
<dbReference type="FunFam" id="3.30.1460.20:FF:000010">
    <property type="entry name" value="Arp2/3 complex 34 kDa subunit"/>
    <property type="match status" value="1"/>
</dbReference>
<evidence type="ECO:0000256" key="6">
    <source>
        <dbReference type="RuleBase" id="RU364015"/>
    </source>
</evidence>
<proteinExistence type="inferred from homology"/>
<comment type="similarity">
    <text evidence="2 6">Belongs to the ARPC2 family.</text>
</comment>
<dbReference type="GO" id="GO:0034314">
    <property type="term" value="P:Arp2/3 complex-mediated actin nucleation"/>
    <property type="evidence" value="ECO:0007669"/>
    <property type="project" value="InterPro"/>
</dbReference>
<reference evidence="7 8" key="1">
    <citation type="journal article" date="2019" name="BMC Genomics">
        <title>Chromosome level assembly and comparative genome analysis confirm lager-brewing yeasts originated from a single hybridization.</title>
        <authorList>
            <person name="Salazar A.N."/>
            <person name="Gorter de Vries A.R."/>
            <person name="van den Broek M."/>
            <person name="Brouwers N."/>
            <person name="de la Torre Cortes P."/>
            <person name="Kuijpers N.G.A."/>
            <person name="Daran J.G."/>
            <person name="Abeel T."/>
        </authorList>
    </citation>
    <scope>NUCLEOTIDE SEQUENCE [LARGE SCALE GENOMIC DNA]</scope>
    <source>
        <strain evidence="7 8">CBS 1483</strain>
    </source>
</reference>
<dbReference type="Gene3D" id="3.30.1460.20">
    <property type="match status" value="2"/>
</dbReference>
<dbReference type="PANTHER" id="PTHR12058:SF0">
    <property type="entry name" value="ACTIN-RELATED PROTEIN 2_3 COMPLEX SUBUNIT 2"/>
    <property type="match status" value="1"/>
</dbReference>
<dbReference type="AlphaFoldDB" id="A0A6C1DZR9"/>
<accession>A0A6C1DZR9</accession>
<comment type="function">
    <text evidence="6">Functions as actin-binding component of the Arp2/3 complex which is involved in regulation of actin polymerization and together with an activating nucleation-promoting factor (NPF) mediates the formation of branched actin networks.</text>
</comment>
<dbReference type="FunFam" id="3.30.1460.20:FF:000009">
    <property type="entry name" value="Arp2/3 complex 34 kDa subunit"/>
    <property type="match status" value="1"/>
</dbReference>
<dbReference type="OrthoDB" id="148331at2759"/>
<comment type="subcellular location">
    <subcellularLocation>
        <location evidence="1 6">Cytoplasm</location>
        <location evidence="1 6">Cytoskeleton</location>
    </subcellularLocation>
</comment>
<gene>
    <name evidence="7" type="primary">ARC35_1</name>
    <name evidence="7" type="ORF">GRS66_004569</name>
</gene>
<dbReference type="SUPFAM" id="SSF69645">
    <property type="entry name" value="Arp2/3 complex subunits"/>
    <property type="match status" value="2"/>
</dbReference>
<keyword evidence="5 6" id="KW-0206">Cytoskeleton</keyword>
<dbReference type="GO" id="GO:0030041">
    <property type="term" value="P:actin filament polymerization"/>
    <property type="evidence" value="ECO:0007669"/>
    <property type="project" value="InterPro"/>
</dbReference>
<dbReference type="GO" id="GO:0051015">
    <property type="term" value="F:actin filament binding"/>
    <property type="evidence" value="ECO:0007669"/>
    <property type="project" value="TreeGrafter"/>
</dbReference>
<evidence type="ECO:0000256" key="5">
    <source>
        <dbReference type="ARBA" id="ARBA00023212"/>
    </source>
</evidence>
<evidence type="ECO:0000256" key="2">
    <source>
        <dbReference type="ARBA" id="ARBA00007192"/>
    </source>
</evidence>
<dbReference type="PANTHER" id="PTHR12058">
    <property type="entry name" value="ARP2/3 COMPLEX 34 KDA SUBUNIT"/>
    <property type="match status" value="1"/>
</dbReference>
<dbReference type="Pfam" id="PF04045">
    <property type="entry name" value="P34-Arc"/>
    <property type="match status" value="1"/>
</dbReference>
<dbReference type="GO" id="GO:0005200">
    <property type="term" value="F:structural constituent of cytoskeleton"/>
    <property type="evidence" value="ECO:0007669"/>
    <property type="project" value="TreeGrafter"/>
</dbReference>
<keyword evidence="3 6" id="KW-0963">Cytoplasm</keyword>
<dbReference type="Proteomes" id="UP000501346">
    <property type="component" value="Chromosome ScXIV"/>
</dbReference>